<reference evidence="4" key="1">
    <citation type="submission" date="2025-08" db="UniProtKB">
        <authorList>
            <consortium name="RefSeq"/>
        </authorList>
    </citation>
    <scope>IDENTIFICATION</scope>
    <source>
        <tissue evidence="4">Spleen</tissue>
    </source>
</reference>
<feature type="region of interest" description="Disordered" evidence="1">
    <location>
        <begin position="1"/>
        <end position="41"/>
    </location>
</feature>
<feature type="domain" description="Coiled-coil" evidence="2">
    <location>
        <begin position="225"/>
        <end position="404"/>
    </location>
</feature>
<feature type="region of interest" description="Disordered" evidence="1">
    <location>
        <begin position="88"/>
        <end position="212"/>
    </location>
</feature>
<name>A0A6P5JQV0_PHACI</name>
<feature type="compositionally biased region" description="Basic and acidic residues" evidence="1">
    <location>
        <begin position="255"/>
        <end position="265"/>
    </location>
</feature>
<feature type="compositionally biased region" description="Low complexity" evidence="1">
    <location>
        <begin position="127"/>
        <end position="144"/>
    </location>
</feature>
<evidence type="ECO:0000313" key="4">
    <source>
        <dbReference type="RefSeq" id="XP_020833626.1"/>
    </source>
</evidence>
<organism evidence="3 4">
    <name type="scientific">Phascolarctos cinereus</name>
    <name type="common">Koala</name>
    <dbReference type="NCBI Taxonomy" id="38626"/>
    <lineage>
        <taxon>Eukaryota</taxon>
        <taxon>Metazoa</taxon>
        <taxon>Chordata</taxon>
        <taxon>Craniata</taxon>
        <taxon>Vertebrata</taxon>
        <taxon>Euteleostomi</taxon>
        <taxon>Mammalia</taxon>
        <taxon>Metatheria</taxon>
        <taxon>Diprotodontia</taxon>
        <taxon>Phascolarctidae</taxon>
        <taxon>Phascolarctos</taxon>
    </lineage>
</organism>
<dbReference type="AlphaFoldDB" id="A0A6P5JQV0"/>
<sequence>MDVEAPQRHPQAGRRRARGGTELKLRAGRNKAPGGVGRGGVRALPWQRVPAPAPDWLRRRAARCLLGARSRRGGSAGLNLAATAALASAAGSVPPPLPRPGPGGAAAAMDAEEGALPPPRRRGEAPGGSSPAPASPLSLLQSDSDGAEERQQRRGRRLHRPEPASRDRGAAKPQSEPSGSEESEEAERRVGAASSEEGETLGSARIKERENLEKGHQWLVLEASLTPWEEWFVCKEKEQRARLQNRALEELSLQQEKRKEVEEREKRKKYAKEKHKEWLHKKNEQERKEREWKLNKEMEEKAAKDLEKEHLQEKAKEKYKEWLRKKLAEEHEKKKKEKEKEKQRLAEQQEKKEISEKKFKEWLQNVKNKPRLIPKSYGYANGKLTGYYSGIACSQPSFCNPIPWKPIYIPPPKESKTAITVKKSKRPVSIPPYRSSSLVFHKNKGNLCLGTLCRIQR</sequence>
<keyword evidence="3" id="KW-1185">Reference proteome</keyword>
<dbReference type="FunCoup" id="A0A6P5JQV0">
    <property type="interactions" value="136"/>
</dbReference>
<dbReference type="InterPro" id="IPR025259">
    <property type="entry name" value="CCDC34/181"/>
</dbReference>
<feature type="compositionally biased region" description="Basic and acidic residues" evidence="1">
    <location>
        <begin position="274"/>
        <end position="291"/>
    </location>
</feature>
<evidence type="ECO:0000259" key="2">
    <source>
        <dbReference type="Pfam" id="PF13904"/>
    </source>
</evidence>
<dbReference type="InterPro" id="IPR045323">
    <property type="entry name" value="CCDC34"/>
</dbReference>
<dbReference type="Pfam" id="PF13904">
    <property type="entry name" value="CCDC34"/>
    <property type="match status" value="1"/>
</dbReference>
<accession>A0A6P5JQV0</accession>
<dbReference type="Proteomes" id="UP000515140">
    <property type="component" value="Unplaced"/>
</dbReference>
<dbReference type="KEGG" id="pcw:110202017"/>
<proteinExistence type="predicted"/>
<dbReference type="CTD" id="91057"/>
<evidence type="ECO:0000313" key="3">
    <source>
        <dbReference type="Proteomes" id="UP000515140"/>
    </source>
</evidence>
<gene>
    <name evidence="4" type="primary">CCDC34</name>
</gene>
<dbReference type="GeneID" id="110202017"/>
<feature type="region of interest" description="Disordered" evidence="1">
    <location>
        <begin position="252"/>
        <end position="291"/>
    </location>
</feature>
<dbReference type="InParanoid" id="A0A6P5JQV0"/>
<dbReference type="RefSeq" id="XP_020833626.1">
    <property type="nucleotide sequence ID" value="XM_020977967.1"/>
</dbReference>
<feature type="compositionally biased region" description="Basic and acidic residues" evidence="1">
    <location>
        <begin position="160"/>
        <end position="170"/>
    </location>
</feature>
<dbReference type="PANTHER" id="PTHR23247:SF2">
    <property type="entry name" value="COILED-COIL DOMAIN-CONTAINING PROTEIN 34"/>
    <property type="match status" value="1"/>
</dbReference>
<evidence type="ECO:0000256" key="1">
    <source>
        <dbReference type="SAM" id="MobiDB-lite"/>
    </source>
</evidence>
<feature type="region of interest" description="Disordered" evidence="1">
    <location>
        <begin position="330"/>
        <end position="353"/>
    </location>
</feature>
<protein>
    <submittedName>
        <fullName evidence="4">Coiled-coil domain-containing protein 34</fullName>
    </submittedName>
</protein>
<dbReference type="PANTHER" id="PTHR23247">
    <property type="entry name" value="NY-REN-41 ANTIGEN L15 -RELATED"/>
    <property type="match status" value="1"/>
</dbReference>